<dbReference type="Proteomes" id="UP001302316">
    <property type="component" value="Unassembled WGS sequence"/>
</dbReference>
<keyword evidence="1" id="KW-0732">Signal</keyword>
<dbReference type="InterPro" id="IPR008397">
    <property type="entry name" value="Alginate_lyase_dom"/>
</dbReference>
<keyword evidence="2 4" id="KW-0456">Lyase</keyword>
<sequence>MAKLWVWVKSVIRLIPGAVWLKRAIFGRPQPRRVEMSFPEYRGPKPAMAERFAPLDGDERFAKDSFVLYRIIGNDLTPRHRKGQARENLAFILENEPALAGCEKRFVLNRIVDPAEREALVALLERHGMPWMEIPFRVEEYAELGWDIAGVPPEYAPWGERYQELTEGQQGRVVARLYRHKNNYVMHNNGARNAALEDGRGRARWVLPWDGNCFVTESAWQSLREGVLAEPDCPYFIVPMARVSENARLLAADFEPEAKEEPQIVFHHRAPETFDERYCYGRRPKVEWLWRMGVPGIWDEWGAEPWDFPIPDYAGQAGQFRYAGWVARLNSGRPDLEQDNAAVGRGVARVAGITALLDRLDEAALAPRLDPARPVHVDGAALAAADAGLQKQLVQDAEAALERGPYSVVDKTELPPSGNKHDYWHPAPYFWPHPLRIPGMPYVRRDGKRVPGTRLYEPSSDRYDRTRLQRLFDDSFVLALALLQTGERRYGEHAAELLRHWFLKPETAMNPHLNYAQVQRGHNQNRGSKSGVIEMKDLYFYLDAVRIIEAEGLLSKAEGEAFRDWLSEYLDWLLESEQGRAERSSRNNHGTCYDLQVGSIALFLGDGLLARNVFRDSRLRLVDQFEPDGRQPHELARTISAHYCCFNLQCWINLATTAASMGEDLWSFEGPDGQGLKQGMRWLLPYLGETWPFEQTDEFDAERFYPIAHACLDRYGPVPELKQDRLPPKAAIKPLYFPHDGIRPYWQIGRTA</sequence>
<evidence type="ECO:0000259" key="3">
    <source>
        <dbReference type="Pfam" id="PF05426"/>
    </source>
</evidence>
<name>A0AAP6JJ97_9GAMM</name>
<keyword evidence="5" id="KW-1185">Reference proteome</keyword>
<proteinExistence type="predicted"/>
<evidence type="ECO:0000256" key="1">
    <source>
        <dbReference type="ARBA" id="ARBA00022729"/>
    </source>
</evidence>
<dbReference type="SUPFAM" id="SSF48230">
    <property type="entry name" value="Chondroitin AC/alginate lyase"/>
    <property type="match status" value="1"/>
</dbReference>
<dbReference type="GO" id="GO:0042597">
    <property type="term" value="C:periplasmic space"/>
    <property type="evidence" value="ECO:0007669"/>
    <property type="project" value="InterPro"/>
</dbReference>
<evidence type="ECO:0000313" key="5">
    <source>
        <dbReference type="Proteomes" id="UP001302316"/>
    </source>
</evidence>
<gene>
    <name evidence="4" type="ORF">VCB98_11790</name>
</gene>
<evidence type="ECO:0000256" key="2">
    <source>
        <dbReference type="ARBA" id="ARBA00023239"/>
    </source>
</evidence>
<evidence type="ECO:0000313" key="4">
    <source>
        <dbReference type="EMBL" id="MEA5446499.1"/>
    </source>
</evidence>
<feature type="domain" description="Alginate lyase" evidence="3">
    <location>
        <begin position="407"/>
        <end position="688"/>
    </location>
</feature>
<dbReference type="GO" id="GO:0016829">
    <property type="term" value="F:lyase activity"/>
    <property type="evidence" value="ECO:0007669"/>
    <property type="project" value="UniProtKB-KW"/>
</dbReference>
<reference evidence="4 5" key="1">
    <citation type="submission" date="2023-12" db="EMBL/GenBank/DDBJ databases">
        <title>Whole-genome sequencing of halo(alkali)philic microorganisms from hypersaline lakes.</title>
        <authorList>
            <person name="Sorokin D.Y."/>
            <person name="Merkel A.Y."/>
            <person name="Messina E."/>
            <person name="Yakimov M."/>
        </authorList>
    </citation>
    <scope>NUCLEOTIDE SEQUENCE [LARGE SCALE GENOMIC DNA]</scope>
    <source>
        <strain evidence="4 5">AB-CW1</strain>
    </source>
</reference>
<dbReference type="Pfam" id="PF05426">
    <property type="entry name" value="Alginate_lyase"/>
    <property type="match status" value="1"/>
</dbReference>
<dbReference type="Gene3D" id="1.50.10.100">
    <property type="entry name" value="Chondroitin AC/alginate lyase"/>
    <property type="match status" value="1"/>
</dbReference>
<dbReference type="EMBL" id="JAYGII010000036">
    <property type="protein sequence ID" value="MEA5446499.1"/>
    <property type="molecule type" value="Genomic_DNA"/>
</dbReference>
<accession>A0AAP6JJ97</accession>
<organism evidence="4 5">
    <name type="scientific">Natronospira elongata</name>
    <dbReference type="NCBI Taxonomy" id="3110268"/>
    <lineage>
        <taxon>Bacteria</taxon>
        <taxon>Pseudomonadati</taxon>
        <taxon>Pseudomonadota</taxon>
        <taxon>Gammaproteobacteria</taxon>
        <taxon>Natronospirales</taxon>
        <taxon>Natronospiraceae</taxon>
        <taxon>Natronospira</taxon>
    </lineage>
</organism>
<protein>
    <submittedName>
        <fullName evidence="4">Alginate lyase family protein</fullName>
    </submittedName>
</protein>
<dbReference type="RefSeq" id="WP_346052772.1">
    <property type="nucleotide sequence ID" value="NZ_JAYGII010000036.1"/>
</dbReference>
<dbReference type="InterPro" id="IPR008929">
    <property type="entry name" value="Chondroitin_lyas"/>
</dbReference>
<dbReference type="AlphaFoldDB" id="A0AAP6JJ97"/>
<comment type="caution">
    <text evidence="4">The sequence shown here is derived from an EMBL/GenBank/DDBJ whole genome shotgun (WGS) entry which is preliminary data.</text>
</comment>